<dbReference type="InterPro" id="IPR017587">
    <property type="entry name" value="YqeC"/>
</dbReference>
<dbReference type="RefSeq" id="WP_181392911.1">
    <property type="nucleotide sequence ID" value="NZ_QGDS01000016.1"/>
</dbReference>
<keyword evidence="2" id="KW-1185">Reference proteome</keyword>
<dbReference type="Pfam" id="PF19842">
    <property type="entry name" value="YqeC"/>
    <property type="match status" value="1"/>
</dbReference>
<evidence type="ECO:0000313" key="2">
    <source>
        <dbReference type="Proteomes" id="UP000254051"/>
    </source>
</evidence>
<sequence>MVKTYQAGILKEQPSLLHALGIEDLKSPVVSVVGAGGKTTLIRQTAEEYRRKGIPVIVTTTTHMMAENHPWFLLSTSVDKMKEILAREGMVWIGCPNKAGKMRSPSLEFLHQILAIGCPVLIEADGSRRLPLKVPAAHEPVLLPETSHVVNVYGLDALGNSFENVCFRADIALKLLGKRETDLVSEEDIAKLALDSLAGRKGITSSMSYQIVLNKADTPEREAAALTICRIAEKQGHASLTVAAEGKRTQR</sequence>
<reference evidence="2" key="1">
    <citation type="submission" date="2017-07" db="EMBL/GenBank/DDBJ databases">
        <authorList>
            <person name="Varghese N."/>
            <person name="Submissions S."/>
        </authorList>
    </citation>
    <scope>NUCLEOTIDE SEQUENCE [LARGE SCALE GENOMIC DNA]</scope>
    <source>
        <strain evidence="2">NLAE-zl-C134</strain>
    </source>
</reference>
<protein>
    <submittedName>
        <fullName evidence="1">Probable selenium-dependent hydroxylase accessory protein YqeC</fullName>
    </submittedName>
</protein>
<dbReference type="Proteomes" id="UP000254051">
    <property type="component" value="Unassembled WGS sequence"/>
</dbReference>
<dbReference type="EMBL" id="UHJJ01000016">
    <property type="protein sequence ID" value="SUQ15752.1"/>
    <property type="molecule type" value="Genomic_DNA"/>
</dbReference>
<name>A0A315ZS99_9FIRM</name>
<gene>
    <name evidence="1" type="ORF">SAMN05216529_11613</name>
</gene>
<dbReference type="NCBIfam" id="TIGR03172">
    <property type="entry name" value="selenium cofactor biosynthesis protein YqeC"/>
    <property type="match status" value="1"/>
</dbReference>
<dbReference type="AlphaFoldDB" id="A0A315ZS99"/>
<accession>A0A315ZS99</accession>
<proteinExistence type="predicted"/>
<organism evidence="1 2">
    <name type="scientific">Faecalicatena contorta</name>
    <dbReference type="NCBI Taxonomy" id="39482"/>
    <lineage>
        <taxon>Bacteria</taxon>
        <taxon>Bacillati</taxon>
        <taxon>Bacillota</taxon>
        <taxon>Clostridia</taxon>
        <taxon>Lachnospirales</taxon>
        <taxon>Lachnospiraceae</taxon>
        <taxon>Faecalicatena</taxon>
    </lineage>
</organism>
<evidence type="ECO:0000313" key="1">
    <source>
        <dbReference type="EMBL" id="SUQ15752.1"/>
    </source>
</evidence>